<dbReference type="AlphaFoldDB" id="A0A2S0MBK2"/>
<dbReference type="EMBL" id="CP027666">
    <property type="protein sequence ID" value="AVO33200.1"/>
    <property type="molecule type" value="Genomic_DNA"/>
</dbReference>
<evidence type="ECO:0000313" key="3">
    <source>
        <dbReference type="EMBL" id="AVO33200.1"/>
    </source>
</evidence>
<dbReference type="OrthoDB" id="5767026at2"/>
<dbReference type="Proteomes" id="UP000239709">
    <property type="component" value="Chromosome"/>
</dbReference>
<keyword evidence="4" id="KW-1185">Reference proteome</keyword>
<protein>
    <submittedName>
        <fullName evidence="3">DUF4440 domain-containing protein</fullName>
    </submittedName>
</protein>
<organism evidence="3 4">
    <name type="scientific">Ottowia oryzae</name>
    <dbReference type="NCBI Taxonomy" id="2109914"/>
    <lineage>
        <taxon>Bacteria</taxon>
        <taxon>Pseudomonadati</taxon>
        <taxon>Pseudomonadota</taxon>
        <taxon>Betaproteobacteria</taxon>
        <taxon>Burkholderiales</taxon>
        <taxon>Comamonadaceae</taxon>
        <taxon>Ottowia</taxon>
    </lineage>
</organism>
<reference evidence="3 4" key="1">
    <citation type="submission" date="2018-03" db="EMBL/GenBank/DDBJ databases">
        <title>Genome sequencing of Ottowia sp.</title>
        <authorList>
            <person name="Kim S.-J."/>
            <person name="Heo J."/>
            <person name="Kwon S.-W."/>
        </authorList>
    </citation>
    <scope>NUCLEOTIDE SEQUENCE [LARGE SCALE GENOMIC DNA]</scope>
    <source>
        <strain evidence="3 4">KADR8-3</strain>
    </source>
</reference>
<dbReference type="SUPFAM" id="SSF54427">
    <property type="entry name" value="NTF2-like"/>
    <property type="match status" value="1"/>
</dbReference>
<evidence type="ECO:0000313" key="4">
    <source>
        <dbReference type="Proteomes" id="UP000239709"/>
    </source>
</evidence>
<accession>A0A2S0MBK2</accession>
<dbReference type="KEGG" id="otk:C6570_02250"/>
<dbReference type="Pfam" id="PF13474">
    <property type="entry name" value="SnoaL_3"/>
    <property type="match status" value="1"/>
</dbReference>
<dbReference type="PANTHER" id="PTHR34957:SF1">
    <property type="entry name" value="NUCLEAR TRANSPORT FACTOR 2 (NTF2) FAMILY PROTEIN"/>
    <property type="match status" value="1"/>
</dbReference>
<sequence length="148" mass="16061">MPKSRYSAAQLGGTADEVEAAFYEALQRGDLDQLMACWADEDDVFCVHPGGPRQVGVVAIRAAFEALLTGGSLRATPERVRRIETLGAAVHNVIERIELRTAEGTHHAWVVATNVYMKTAEGWRLVAHHASPGGSEEPEHTVPGQLLH</sequence>
<feature type="region of interest" description="Disordered" evidence="1">
    <location>
        <begin position="129"/>
        <end position="148"/>
    </location>
</feature>
<dbReference type="InterPro" id="IPR032710">
    <property type="entry name" value="NTF2-like_dom_sf"/>
</dbReference>
<feature type="domain" description="SnoaL-like" evidence="2">
    <location>
        <begin position="20"/>
        <end position="132"/>
    </location>
</feature>
<dbReference type="Gene3D" id="3.10.450.50">
    <property type="match status" value="1"/>
</dbReference>
<gene>
    <name evidence="3" type="ORF">C6570_02250</name>
</gene>
<dbReference type="InterPro" id="IPR037401">
    <property type="entry name" value="SnoaL-like"/>
</dbReference>
<evidence type="ECO:0000259" key="2">
    <source>
        <dbReference type="Pfam" id="PF13474"/>
    </source>
</evidence>
<name>A0A2S0MBK2_9BURK</name>
<dbReference type="RefSeq" id="WP_106701663.1">
    <property type="nucleotide sequence ID" value="NZ_CP027666.1"/>
</dbReference>
<proteinExistence type="predicted"/>
<dbReference type="CDD" id="cd00531">
    <property type="entry name" value="NTF2_like"/>
    <property type="match status" value="1"/>
</dbReference>
<evidence type="ECO:0000256" key="1">
    <source>
        <dbReference type="SAM" id="MobiDB-lite"/>
    </source>
</evidence>
<dbReference type="PANTHER" id="PTHR34957">
    <property type="entry name" value="NUCLEAR TRANSPORT FACTOR 2 (NTF2) FAMILY PROTEIN"/>
    <property type="match status" value="1"/>
</dbReference>